<sequence>MNTYAYAPNPLTWIDPLGLARCNSASGQLSKLRGKSVSQVR</sequence>
<evidence type="ECO:0000313" key="1">
    <source>
        <dbReference type="EMBL" id="QTF09871.1"/>
    </source>
</evidence>
<proteinExistence type="predicted"/>
<dbReference type="EMBL" id="CP050854">
    <property type="protein sequence ID" value="QTF09871.1"/>
    <property type="molecule type" value="Genomic_DNA"/>
</dbReference>
<keyword evidence="2" id="KW-1185">Reference proteome</keyword>
<evidence type="ECO:0008006" key="3">
    <source>
        <dbReference type="Google" id="ProtNLM"/>
    </source>
</evidence>
<reference evidence="1 2" key="1">
    <citation type="submission" date="2020-03" db="EMBL/GenBank/DDBJ databases">
        <authorList>
            <person name="Bakhshi Ganjeh M."/>
        </authorList>
    </citation>
    <scope>NUCLEOTIDE SEQUENCE [LARGE SCALE GENOMIC DNA]</scope>
    <source>
        <strain evidence="2">Iran 50</strain>
    </source>
</reference>
<dbReference type="Proteomes" id="UP000671960">
    <property type="component" value="Chromosome"/>
</dbReference>
<accession>A0ABX7UYH1</accession>
<evidence type="ECO:0000313" key="2">
    <source>
        <dbReference type="Proteomes" id="UP000671960"/>
    </source>
</evidence>
<gene>
    <name evidence="1" type="ORF">HC231_19535</name>
</gene>
<name>A0ABX7UYH1_9GAMM</name>
<organism evidence="1 2">
    <name type="scientific">Brenneria izadpanahii</name>
    <dbReference type="NCBI Taxonomy" id="2722756"/>
    <lineage>
        <taxon>Bacteria</taxon>
        <taxon>Pseudomonadati</taxon>
        <taxon>Pseudomonadota</taxon>
        <taxon>Gammaproteobacteria</taxon>
        <taxon>Enterobacterales</taxon>
        <taxon>Pectobacteriaceae</taxon>
        <taxon>Brenneria</taxon>
    </lineage>
</organism>
<protein>
    <recommendedName>
        <fullName evidence="3">Rhs family protein</fullName>
    </recommendedName>
</protein>